<evidence type="ECO:0000313" key="7">
    <source>
        <dbReference type="EMBL" id="MRX73849.1"/>
    </source>
</evidence>
<keyword evidence="3 5" id="KW-1133">Transmembrane helix</keyword>
<dbReference type="RefSeq" id="WP_154309309.1">
    <property type="nucleotide sequence ID" value="NZ_WKKI01000048.1"/>
</dbReference>
<evidence type="ECO:0000256" key="2">
    <source>
        <dbReference type="ARBA" id="ARBA00022692"/>
    </source>
</evidence>
<dbReference type="GO" id="GO:0012505">
    <property type="term" value="C:endomembrane system"/>
    <property type="evidence" value="ECO:0007669"/>
    <property type="project" value="UniProtKB-SubCell"/>
</dbReference>
<keyword evidence="4 5" id="KW-0472">Membrane</keyword>
<dbReference type="Pfam" id="PF06803">
    <property type="entry name" value="DUF1232"/>
    <property type="match status" value="1"/>
</dbReference>
<sequence>MVKRMILKLKPQAEEISQNKAKTDKLLKKAKSKRRKSKFPLQSGVENFTLLFHALKSWRSGEYPHFPKKSVILITAGILYFVTPIDLIPDFLFGIGLLDDAAVLAFVVNEISKDLAEYKEWKDNKI</sequence>
<dbReference type="EMBL" id="WKKI01000048">
    <property type="protein sequence ID" value="MRX73849.1"/>
    <property type="molecule type" value="Genomic_DNA"/>
</dbReference>
<evidence type="ECO:0000313" key="8">
    <source>
        <dbReference type="Proteomes" id="UP000448867"/>
    </source>
</evidence>
<dbReference type="AlphaFoldDB" id="A0A7X2M191"/>
<dbReference type="OrthoDB" id="9793277at2"/>
<evidence type="ECO:0000259" key="6">
    <source>
        <dbReference type="Pfam" id="PF06803"/>
    </source>
</evidence>
<reference evidence="7 8" key="1">
    <citation type="submission" date="2019-11" db="EMBL/GenBank/DDBJ databases">
        <title>Bacillus lacus genome.</title>
        <authorList>
            <person name="Allen C.J."/>
            <person name="Newman J.D."/>
        </authorList>
    </citation>
    <scope>NUCLEOTIDE SEQUENCE [LARGE SCALE GENOMIC DNA]</scope>
    <source>
        <strain evidence="7 8">KCTC 33946</strain>
    </source>
</reference>
<feature type="domain" description="DUF1232" evidence="6">
    <location>
        <begin position="72"/>
        <end position="106"/>
    </location>
</feature>
<comment type="caution">
    <text evidence="7">The sequence shown here is derived from an EMBL/GenBank/DDBJ whole genome shotgun (WGS) entry which is preliminary data.</text>
</comment>
<protein>
    <submittedName>
        <fullName evidence="7">DUF1232 domain-containing protein</fullName>
    </submittedName>
</protein>
<accession>A0A7X2M191</accession>
<keyword evidence="8" id="KW-1185">Reference proteome</keyword>
<evidence type="ECO:0000256" key="5">
    <source>
        <dbReference type="SAM" id="Phobius"/>
    </source>
</evidence>
<proteinExistence type="predicted"/>
<evidence type="ECO:0000256" key="1">
    <source>
        <dbReference type="ARBA" id="ARBA00004127"/>
    </source>
</evidence>
<dbReference type="Proteomes" id="UP000448867">
    <property type="component" value="Unassembled WGS sequence"/>
</dbReference>
<keyword evidence="2 5" id="KW-0812">Transmembrane</keyword>
<dbReference type="InterPro" id="IPR010652">
    <property type="entry name" value="DUF1232"/>
</dbReference>
<evidence type="ECO:0000256" key="3">
    <source>
        <dbReference type="ARBA" id="ARBA00022989"/>
    </source>
</evidence>
<feature type="transmembrane region" description="Helical" evidence="5">
    <location>
        <begin position="66"/>
        <end position="85"/>
    </location>
</feature>
<evidence type="ECO:0000256" key="4">
    <source>
        <dbReference type="ARBA" id="ARBA00023136"/>
    </source>
</evidence>
<gene>
    <name evidence="7" type="ORF">GJU40_17030</name>
</gene>
<comment type="subcellular location">
    <subcellularLocation>
        <location evidence="1">Endomembrane system</location>
        <topology evidence="1">Multi-pass membrane protein</topology>
    </subcellularLocation>
</comment>
<name>A0A7X2M191_9BACI</name>
<organism evidence="7 8">
    <name type="scientific">Metabacillus lacus</name>
    <dbReference type="NCBI Taxonomy" id="1983721"/>
    <lineage>
        <taxon>Bacteria</taxon>
        <taxon>Bacillati</taxon>
        <taxon>Bacillota</taxon>
        <taxon>Bacilli</taxon>
        <taxon>Bacillales</taxon>
        <taxon>Bacillaceae</taxon>
        <taxon>Metabacillus</taxon>
    </lineage>
</organism>